<evidence type="ECO:0000259" key="10">
    <source>
        <dbReference type="PROSITE" id="PS50893"/>
    </source>
</evidence>
<keyword evidence="8 9" id="KW-0472">Membrane</keyword>
<feature type="transmembrane region" description="Helical" evidence="9">
    <location>
        <begin position="530"/>
        <end position="556"/>
    </location>
</feature>
<keyword evidence="11" id="KW-1185">Reference proteome</keyword>
<dbReference type="InterPro" id="IPR003439">
    <property type="entry name" value="ABC_transporter-like_ATP-bd"/>
</dbReference>
<dbReference type="InterPro" id="IPR043926">
    <property type="entry name" value="ABCG_dom"/>
</dbReference>
<dbReference type="InterPro" id="IPR027417">
    <property type="entry name" value="P-loop_NTPase"/>
</dbReference>
<feature type="transmembrane region" description="Helical" evidence="9">
    <location>
        <begin position="562"/>
        <end position="586"/>
    </location>
</feature>
<evidence type="ECO:0000256" key="5">
    <source>
        <dbReference type="ARBA" id="ARBA00022741"/>
    </source>
</evidence>
<evidence type="ECO:0000256" key="4">
    <source>
        <dbReference type="ARBA" id="ARBA00022692"/>
    </source>
</evidence>
<accession>A0A0N5BZ76</accession>
<dbReference type="CDD" id="cd03213">
    <property type="entry name" value="ABCG_EPDR"/>
    <property type="match status" value="1"/>
</dbReference>
<dbReference type="PANTHER" id="PTHR48041">
    <property type="entry name" value="ABC TRANSPORTER G FAMILY MEMBER 28"/>
    <property type="match status" value="1"/>
</dbReference>
<dbReference type="Proteomes" id="UP000046392">
    <property type="component" value="Unplaced"/>
</dbReference>
<dbReference type="PROSITE" id="PS50893">
    <property type="entry name" value="ABC_TRANSPORTER_2"/>
    <property type="match status" value="1"/>
</dbReference>
<name>A0A0N5BZ76_STREA</name>
<dbReference type="Pfam" id="PF19055">
    <property type="entry name" value="ABC2_membrane_7"/>
    <property type="match status" value="1"/>
</dbReference>
<keyword evidence="3" id="KW-0813">Transport</keyword>
<dbReference type="PROSITE" id="PS00211">
    <property type="entry name" value="ABC_TRANSPORTER_1"/>
    <property type="match status" value="1"/>
</dbReference>
<dbReference type="Pfam" id="PF00005">
    <property type="entry name" value="ABC_tran"/>
    <property type="match status" value="1"/>
</dbReference>
<feature type="transmembrane region" description="Helical" evidence="9">
    <location>
        <begin position="458"/>
        <end position="475"/>
    </location>
</feature>
<evidence type="ECO:0000256" key="8">
    <source>
        <dbReference type="ARBA" id="ARBA00023136"/>
    </source>
</evidence>
<comment type="subcellular location">
    <subcellularLocation>
        <location evidence="1">Membrane</location>
        <topology evidence="1">Multi-pass membrane protein</topology>
    </subcellularLocation>
</comment>
<feature type="transmembrane region" description="Helical" evidence="9">
    <location>
        <begin position="487"/>
        <end position="509"/>
    </location>
</feature>
<organism evidence="11 12">
    <name type="scientific">Strongyloides papillosus</name>
    <name type="common">Intestinal threadworm</name>
    <dbReference type="NCBI Taxonomy" id="174720"/>
    <lineage>
        <taxon>Eukaryota</taxon>
        <taxon>Metazoa</taxon>
        <taxon>Ecdysozoa</taxon>
        <taxon>Nematoda</taxon>
        <taxon>Chromadorea</taxon>
        <taxon>Rhabditida</taxon>
        <taxon>Tylenchina</taxon>
        <taxon>Panagrolaimomorpha</taxon>
        <taxon>Strongyloidoidea</taxon>
        <taxon>Strongyloididae</taxon>
        <taxon>Strongyloides</taxon>
    </lineage>
</organism>
<keyword evidence="7 9" id="KW-1133">Transmembrane helix</keyword>
<dbReference type="GO" id="GO:0005524">
    <property type="term" value="F:ATP binding"/>
    <property type="evidence" value="ECO:0007669"/>
    <property type="project" value="UniProtKB-KW"/>
</dbReference>
<evidence type="ECO:0000256" key="1">
    <source>
        <dbReference type="ARBA" id="ARBA00004141"/>
    </source>
</evidence>
<evidence type="ECO:0000256" key="7">
    <source>
        <dbReference type="ARBA" id="ARBA00022989"/>
    </source>
</evidence>
<reference evidence="12" key="1">
    <citation type="submission" date="2017-02" db="UniProtKB">
        <authorList>
            <consortium name="WormBaseParasite"/>
        </authorList>
    </citation>
    <scope>IDENTIFICATION</scope>
</reference>
<evidence type="ECO:0000313" key="11">
    <source>
        <dbReference type="Proteomes" id="UP000046392"/>
    </source>
</evidence>
<dbReference type="GO" id="GO:0140359">
    <property type="term" value="F:ABC-type transporter activity"/>
    <property type="evidence" value="ECO:0007669"/>
    <property type="project" value="InterPro"/>
</dbReference>
<evidence type="ECO:0000256" key="3">
    <source>
        <dbReference type="ARBA" id="ARBA00022448"/>
    </source>
</evidence>
<dbReference type="PANTHER" id="PTHR48041:SF139">
    <property type="entry name" value="PROTEIN SCARLET"/>
    <property type="match status" value="1"/>
</dbReference>
<dbReference type="GO" id="GO:0005886">
    <property type="term" value="C:plasma membrane"/>
    <property type="evidence" value="ECO:0007669"/>
    <property type="project" value="TreeGrafter"/>
</dbReference>
<protein>
    <submittedName>
        <fullName evidence="12">ABC transporter domain-containing protein</fullName>
    </submittedName>
</protein>
<evidence type="ECO:0000256" key="2">
    <source>
        <dbReference type="ARBA" id="ARBA00005814"/>
    </source>
</evidence>
<dbReference type="Pfam" id="PF01061">
    <property type="entry name" value="ABC2_membrane"/>
    <property type="match status" value="1"/>
</dbReference>
<dbReference type="GO" id="GO:0016887">
    <property type="term" value="F:ATP hydrolysis activity"/>
    <property type="evidence" value="ECO:0007669"/>
    <property type="project" value="InterPro"/>
</dbReference>
<keyword evidence="5" id="KW-0547">Nucleotide-binding</keyword>
<proteinExistence type="inferred from homology"/>
<evidence type="ECO:0000256" key="6">
    <source>
        <dbReference type="ARBA" id="ARBA00022840"/>
    </source>
</evidence>
<keyword evidence="4 9" id="KW-0812">Transmembrane</keyword>
<dbReference type="SMART" id="SM00382">
    <property type="entry name" value="AAA"/>
    <property type="match status" value="1"/>
</dbReference>
<comment type="similarity">
    <text evidence="2">Belongs to the ABC transporter superfamily. ABCG family. Eye pigment precursor importer (TC 3.A.1.204) subfamily.</text>
</comment>
<dbReference type="InterPro" id="IPR050352">
    <property type="entry name" value="ABCG_transporters"/>
</dbReference>
<feature type="domain" description="ABC transporter" evidence="10">
    <location>
        <begin position="104"/>
        <end position="350"/>
    </location>
</feature>
<sequence length="716" mass="81569">MDELNLTNRVLQKLLSLFFFIFLLFTFGNEEVPSMKVADKSPLVENDELDQMSRSRYADDEVMSFFSGIRQQQSTVLSTSTVVPYMRLSWYDINSRPSQNIKQKKKKDFNPSEDIIKKRPYILKDVFGVAEPGEVLAIMGASGAGKTSLLNILTQQNLSGIALSGKIKINGVEVDSQILRKLSAYVQQTDLFIGSMTVEEHLKFIAKLKMGRDYTQEQIDQKVSTLLDELGLTKCAKNIIGWPHKQKGISGGERKRLAFASEIITSPPLLFCDEPTSGLDSFLAQQVIQVLKKLASKKKMTIVVTIHQPSSQVFEMFDKVLFMAEGRVAYFGTIPGAIDFWRDIQLPVPKNYNPADHFINTLAIKKKQELKCQKEVKKICDTFQSSEEGKNLYQKAIGKRKGSTTEMVSFHDLLEVDESLRNKAAHKYEATYSQQLGALVKRSFLVTLREPMLLKIRLFQSILIALILGIVYFQTPVTQPTVMNINGVLFQAVSNLNFMFQFVIVYILCDELPIFLREHHSSLYRVDAYFLAKNFADIFQFVLYPVVFSTILYLMVGLYRDVWTFLIFVITGTLVTNVAISIGYFAACVFRNVGVAVAVMPIFTIPMLAFSGFYINIRNLPWYFAWMRYFSYFGYAFEVMAVNEWKHYDEIEGCTVVPGTNTTIPHICYRSGQDVLDSYDFVVGNELRNILFMIGLILVLRFLAFVSLYKKSQSIN</sequence>
<dbReference type="AlphaFoldDB" id="A0A0N5BZ76"/>
<dbReference type="Gene3D" id="3.40.50.300">
    <property type="entry name" value="P-loop containing nucleotide triphosphate hydrolases"/>
    <property type="match status" value="1"/>
</dbReference>
<keyword evidence="6" id="KW-0067">ATP-binding</keyword>
<evidence type="ECO:0000256" key="9">
    <source>
        <dbReference type="SAM" id="Phobius"/>
    </source>
</evidence>
<feature type="transmembrane region" description="Helical" evidence="9">
    <location>
        <begin position="690"/>
        <end position="709"/>
    </location>
</feature>
<feature type="transmembrane region" description="Helical" evidence="9">
    <location>
        <begin position="593"/>
        <end position="617"/>
    </location>
</feature>
<dbReference type="STRING" id="174720.A0A0N5BZ76"/>
<dbReference type="InterPro" id="IPR003593">
    <property type="entry name" value="AAA+_ATPase"/>
</dbReference>
<evidence type="ECO:0000313" key="12">
    <source>
        <dbReference type="WBParaSite" id="SPAL_0001107000.1"/>
    </source>
</evidence>
<dbReference type="WBParaSite" id="SPAL_0001107000.1">
    <property type="protein sequence ID" value="SPAL_0001107000.1"/>
    <property type="gene ID" value="SPAL_0001107000"/>
</dbReference>
<dbReference type="InterPro" id="IPR013525">
    <property type="entry name" value="ABC2_TM"/>
</dbReference>
<dbReference type="InterPro" id="IPR017871">
    <property type="entry name" value="ABC_transporter-like_CS"/>
</dbReference>
<dbReference type="SUPFAM" id="SSF52540">
    <property type="entry name" value="P-loop containing nucleoside triphosphate hydrolases"/>
    <property type="match status" value="1"/>
</dbReference>